<dbReference type="PANTHER" id="PTHR43031">
    <property type="entry name" value="FAD-DEPENDENT OXIDOREDUCTASE"/>
    <property type="match status" value="1"/>
</dbReference>
<dbReference type="STRING" id="868131.MSWAN_2380"/>
<sequence length="101" mass="11565">MSTIKNITPIEALKLMENEDFIILDVRAPWEFAEGHIKNAENLDFTDPDFSENLEKFDKNKKYIVYCKTGRRGGLALKAMKEAGFTEVYNLIGGYVGWNVE</sequence>
<keyword evidence="3" id="KW-1185">Reference proteome</keyword>
<dbReference type="Gene3D" id="3.40.250.10">
    <property type="entry name" value="Rhodanese-like domain"/>
    <property type="match status" value="1"/>
</dbReference>
<dbReference type="GeneID" id="10669910"/>
<name>F6D6F1_METPW</name>
<dbReference type="eggNOG" id="arCOG02021">
    <property type="taxonomic scope" value="Archaea"/>
</dbReference>
<dbReference type="SMART" id="SM00450">
    <property type="entry name" value="RHOD"/>
    <property type="match status" value="1"/>
</dbReference>
<evidence type="ECO:0000313" key="3">
    <source>
        <dbReference type="Proteomes" id="UP000009231"/>
    </source>
</evidence>
<dbReference type="InterPro" id="IPR036873">
    <property type="entry name" value="Rhodanese-like_dom_sf"/>
</dbReference>
<dbReference type="PANTHER" id="PTHR43031:SF1">
    <property type="entry name" value="PYRIDINE NUCLEOTIDE-DISULPHIDE OXIDOREDUCTASE"/>
    <property type="match status" value="1"/>
</dbReference>
<dbReference type="InterPro" id="IPR050229">
    <property type="entry name" value="GlpE_sulfurtransferase"/>
</dbReference>
<gene>
    <name evidence="2" type="ordered locus">MSWAN_2380</name>
</gene>
<proteinExistence type="predicted"/>
<evidence type="ECO:0000313" key="2">
    <source>
        <dbReference type="EMBL" id="AEG19384.1"/>
    </source>
</evidence>
<dbReference type="Proteomes" id="UP000009231">
    <property type="component" value="Chromosome"/>
</dbReference>
<accession>F6D6F1</accession>
<dbReference type="AlphaFoldDB" id="F6D6F1"/>
<dbReference type="InterPro" id="IPR001763">
    <property type="entry name" value="Rhodanese-like_dom"/>
</dbReference>
<dbReference type="EMBL" id="CP002772">
    <property type="protein sequence ID" value="AEG19384.1"/>
    <property type="molecule type" value="Genomic_DNA"/>
</dbReference>
<feature type="domain" description="Rhodanese" evidence="1">
    <location>
        <begin position="17"/>
        <end position="100"/>
    </location>
</feature>
<reference evidence="2 3" key="1">
    <citation type="journal article" date="2014" name="Int. J. Syst. Evol. Microbiol.">
        <title>Methanobacterium paludis sp. nov. and a novel strain of Methanobacterium lacus isolated from northern peatlands.</title>
        <authorList>
            <person name="Cadillo-Quiroz H."/>
            <person name="Brauer S.L."/>
            <person name="Goodson N."/>
            <person name="Yavitt J.B."/>
            <person name="Zinder S.H."/>
        </authorList>
    </citation>
    <scope>NUCLEOTIDE SEQUENCE [LARGE SCALE GENOMIC DNA]</scope>
    <source>
        <strain evidence="3">DSM 25820 / JCM 18151 / SWAN1</strain>
    </source>
</reference>
<dbReference type="HOGENOM" id="CLU_089574_13_2_2"/>
<protein>
    <submittedName>
        <fullName evidence="2">Rhodanese-like protein</fullName>
    </submittedName>
</protein>
<dbReference type="KEGG" id="mew:MSWAN_2380"/>
<dbReference type="PROSITE" id="PS50206">
    <property type="entry name" value="RHODANESE_3"/>
    <property type="match status" value="1"/>
</dbReference>
<dbReference type="Pfam" id="PF00581">
    <property type="entry name" value="Rhodanese"/>
    <property type="match status" value="1"/>
</dbReference>
<dbReference type="CDD" id="cd00158">
    <property type="entry name" value="RHOD"/>
    <property type="match status" value="1"/>
</dbReference>
<organism evidence="2 3">
    <name type="scientific">Methanobacterium paludis (strain DSM 25820 / JCM 18151 / SWAN1)</name>
    <dbReference type="NCBI Taxonomy" id="868131"/>
    <lineage>
        <taxon>Archaea</taxon>
        <taxon>Methanobacteriati</taxon>
        <taxon>Methanobacteriota</taxon>
        <taxon>Methanomada group</taxon>
        <taxon>Methanobacteria</taxon>
        <taxon>Methanobacteriales</taxon>
        <taxon>Methanobacteriaceae</taxon>
        <taxon>Methanobacterium</taxon>
    </lineage>
</organism>
<dbReference type="OrthoDB" id="135517at2157"/>
<evidence type="ECO:0000259" key="1">
    <source>
        <dbReference type="PROSITE" id="PS50206"/>
    </source>
</evidence>
<dbReference type="RefSeq" id="WP_013826883.1">
    <property type="nucleotide sequence ID" value="NC_015574.1"/>
</dbReference>
<dbReference type="SUPFAM" id="SSF52821">
    <property type="entry name" value="Rhodanese/Cell cycle control phosphatase"/>
    <property type="match status" value="1"/>
</dbReference>